<dbReference type="InterPro" id="IPR042104">
    <property type="entry name" value="PKS_dehydratase_sf"/>
</dbReference>
<proteinExistence type="predicted"/>
<comment type="caution">
    <text evidence="11">The sequence shown here is derived from an EMBL/GenBank/DDBJ whole genome shotgun (WGS) entry which is preliminary data.</text>
</comment>
<dbReference type="OrthoDB" id="5334845at2759"/>
<feature type="domain" description="Ketosynthase family 3 (KS3)" evidence="9">
    <location>
        <begin position="32"/>
        <end position="458"/>
    </location>
</feature>
<dbReference type="CDD" id="cd00833">
    <property type="entry name" value="PKS"/>
    <property type="match status" value="1"/>
</dbReference>
<reference evidence="11" key="1">
    <citation type="submission" date="2023-01" db="EMBL/GenBank/DDBJ databases">
        <authorList>
            <person name="Van Ghelder C."/>
            <person name="Rancurel C."/>
        </authorList>
    </citation>
    <scope>NUCLEOTIDE SEQUENCE</scope>
    <source>
        <strain evidence="11">CNCM I-4278</strain>
    </source>
</reference>
<gene>
    <name evidence="11" type="ORF">PDIGIT_LOCUS6053</name>
</gene>
<dbReference type="Gene3D" id="3.40.366.10">
    <property type="entry name" value="Malonyl-Coenzyme A Acyl Carrier Protein, domain 2"/>
    <property type="match status" value="1"/>
</dbReference>
<dbReference type="PROSITE" id="PS00606">
    <property type="entry name" value="KS3_1"/>
    <property type="match status" value="1"/>
</dbReference>
<feature type="region of interest" description="Disordered" evidence="8">
    <location>
        <begin position="1"/>
        <end position="28"/>
    </location>
</feature>
<dbReference type="InterPro" id="IPR014030">
    <property type="entry name" value="Ketoacyl_synth_N"/>
</dbReference>
<name>A0A9W4XIB7_9PLEO</name>
<keyword evidence="2" id="KW-0597">Phosphoprotein</keyword>
<evidence type="ECO:0000259" key="9">
    <source>
        <dbReference type="PROSITE" id="PS52004"/>
    </source>
</evidence>
<dbReference type="Pfam" id="PF02801">
    <property type="entry name" value="Ketoacyl-synt_C"/>
    <property type="match status" value="1"/>
</dbReference>
<dbReference type="GO" id="GO:0044550">
    <property type="term" value="P:secondary metabolite biosynthetic process"/>
    <property type="evidence" value="ECO:0007669"/>
    <property type="project" value="TreeGrafter"/>
</dbReference>
<dbReference type="SMART" id="SM00827">
    <property type="entry name" value="PKS_AT"/>
    <property type="match status" value="1"/>
</dbReference>
<keyword evidence="12" id="KW-1185">Reference proteome</keyword>
<dbReference type="InterPro" id="IPR018201">
    <property type="entry name" value="Ketoacyl_synth_AS"/>
</dbReference>
<dbReference type="SUPFAM" id="SSF52151">
    <property type="entry name" value="FabD/lysophospholipase-like"/>
    <property type="match status" value="1"/>
</dbReference>
<keyword evidence="3" id="KW-0808">Transferase</keyword>
<evidence type="ECO:0000256" key="8">
    <source>
        <dbReference type="SAM" id="MobiDB-lite"/>
    </source>
</evidence>
<dbReference type="GO" id="GO:0004315">
    <property type="term" value="F:3-oxoacyl-[acyl-carrier-protein] synthase activity"/>
    <property type="evidence" value="ECO:0007669"/>
    <property type="project" value="InterPro"/>
</dbReference>
<dbReference type="Gene3D" id="3.40.47.10">
    <property type="match status" value="1"/>
</dbReference>
<evidence type="ECO:0000256" key="7">
    <source>
        <dbReference type="PROSITE-ProRule" id="PRU01363"/>
    </source>
</evidence>
<feature type="region of interest" description="C-terminal hotdog fold" evidence="7">
    <location>
        <begin position="1068"/>
        <end position="1091"/>
    </location>
</feature>
<dbReference type="InterPro" id="IPR016036">
    <property type="entry name" value="Malonyl_transacylase_ACP-bd"/>
</dbReference>
<dbReference type="AlphaFoldDB" id="A0A9W4XIB7"/>
<dbReference type="InterPro" id="IPR016039">
    <property type="entry name" value="Thiolase-like"/>
</dbReference>
<feature type="domain" description="PKS/mFAS DH" evidence="10">
    <location>
        <begin position="931"/>
        <end position="1091"/>
    </location>
</feature>
<keyword evidence="5" id="KW-0511">Multifunctional enzyme</keyword>
<dbReference type="Proteomes" id="UP001152607">
    <property type="component" value="Unassembled WGS sequence"/>
</dbReference>
<keyword evidence="4" id="KW-0677">Repeat</keyword>
<dbReference type="Pfam" id="PF21089">
    <property type="entry name" value="PKS_DH_N"/>
    <property type="match status" value="1"/>
</dbReference>
<protein>
    <recommendedName>
        <fullName evidence="6">6-methylsalicylic acid synthase</fullName>
        <ecNumber evidence="6">2.3.1.165</ecNumber>
    </recommendedName>
</protein>
<evidence type="ECO:0000313" key="12">
    <source>
        <dbReference type="Proteomes" id="UP001152607"/>
    </source>
</evidence>
<dbReference type="InterPro" id="IPR014043">
    <property type="entry name" value="Acyl_transferase_dom"/>
</dbReference>
<dbReference type="InterPro" id="IPR014031">
    <property type="entry name" value="Ketoacyl_synth_C"/>
</dbReference>
<dbReference type="PROSITE" id="PS52004">
    <property type="entry name" value="KS3_2"/>
    <property type="match status" value="1"/>
</dbReference>
<keyword evidence="1" id="KW-0596">Phosphopantetheine</keyword>
<feature type="region of interest" description="N-terminal hotdog fold" evidence="7">
    <location>
        <begin position="931"/>
        <end position="1049"/>
    </location>
</feature>
<comment type="caution">
    <text evidence="7">Lacks conserved residue(s) required for the propagation of feature annotation.</text>
</comment>
<dbReference type="InterPro" id="IPR050091">
    <property type="entry name" value="PKS_NRPS_Biosynth_Enz"/>
</dbReference>
<dbReference type="GO" id="GO:0006633">
    <property type="term" value="P:fatty acid biosynthetic process"/>
    <property type="evidence" value="ECO:0007669"/>
    <property type="project" value="InterPro"/>
</dbReference>
<dbReference type="SUPFAM" id="SSF55048">
    <property type="entry name" value="Probable ACP-binding domain of malonyl-CoA ACP transacylase"/>
    <property type="match status" value="1"/>
</dbReference>
<dbReference type="PANTHER" id="PTHR43775:SF22">
    <property type="entry name" value="SYNTHASE, PUTATIVE (JCVI)-RELATED"/>
    <property type="match status" value="1"/>
</dbReference>
<dbReference type="SMART" id="SM00825">
    <property type="entry name" value="PKS_KS"/>
    <property type="match status" value="1"/>
</dbReference>
<dbReference type="PROSITE" id="PS52019">
    <property type="entry name" value="PKS_MFAS_DH"/>
    <property type="match status" value="1"/>
</dbReference>
<evidence type="ECO:0000256" key="5">
    <source>
        <dbReference type="ARBA" id="ARBA00023268"/>
    </source>
</evidence>
<accession>A0A9W4XIB7</accession>
<dbReference type="InterPro" id="IPR020841">
    <property type="entry name" value="PKS_Beta-ketoAc_synthase_dom"/>
</dbReference>
<dbReference type="InterPro" id="IPR016035">
    <property type="entry name" value="Acyl_Trfase/lysoPLipase"/>
</dbReference>
<evidence type="ECO:0000313" key="11">
    <source>
        <dbReference type="EMBL" id="CAI6333019.1"/>
    </source>
</evidence>
<organism evidence="11 12">
    <name type="scientific">Periconia digitata</name>
    <dbReference type="NCBI Taxonomy" id="1303443"/>
    <lineage>
        <taxon>Eukaryota</taxon>
        <taxon>Fungi</taxon>
        <taxon>Dikarya</taxon>
        <taxon>Ascomycota</taxon>
        <taxon>Pezizomycotina</taxon>
        <taxon>Dothideomycetes</taxon>
        <taxon>Pleosporomycetidae</taxon>
        <taxon>Pleosporales</taxon>
        <taxon>Massarineae</taxon>
        <taxon>Periconiaceae</taxon>
        <taxon>Periconia</taxon>
    </lineage>
</organism>
<evidence type="ECO:0000256" key="1">
    <source>
        <dbReference type="ARBA" id="ARBA00022450"/>
    </source>
</evidence>
<dbReference type="SUPFAM" id="SSF53901">
    <property type="entry name" value="Thiolase-like"/>
    <property type="match status" value="1"/>
</dbReference>
<dbReference type="GO" id="GO:0004312">
    <property type="term" value="F:fatty acid synthase activity"/>
    <property type="evidence" value="ECO:0007669"/>
    <property type="project" value="TreeGrafter"/>
</dbReference>
<evidence type="ECO:0000256" key="2">
    <source>
        <dbReference type="ARBA" id="ARBA00022553"/>
    </source>
</evidence>
<dbReference type="Pfam" id="PF22336">
    <property type="entry name" value="RhiE-like_linker"/>
    <property type="match status" value="1"/>
</dbReference>
<dbReference type="Pfam" id="PF00109">
    <property type="entry name" value="ketoacyl-synt"/>
    <property type="match status" value="1"/>
</dbReference>
<evidence type="ECO:0000256" key="6">
    <source>
        <dbReference type="ARBA" id="ARBA00038879"/>
    </source>
</evidence>
<dbReference type="Pfam" id="PF00698">
    <property type="entry name" value="Acyl_transf_1"/>
    <property type="match status" value="1"/>
</dbReference>
<evidence type="ECO:0000256" key="3">
    <source>
        <dbReference type="ARBA" id="ARBA00022679"/>
    </source>
</evidence>
<dbReference type="InterPro" id="IPR054514">
    <property type="entry name" value="RhiE-like_linker"/>
</dbReference>
<dbReference type="PANTHER" id="PTHR43775">
    <property type="entry name" value="FATTY ACID SYNTHASE"/>
    <property type="match status" value="1"/>
</dbReference>
<evidence type="ECO:0000259" key="10">
    <source>
        <dbReference type="PROSITE" id="PS52019"/>
    </source>
</evidence>
<dbReference type="InterPro" id="IPR001227">
    <property type="entry name" value="Ac_transferase_dom_sf"/>
</dbReference>
<dbReference type="EC" id="2.3.1.165" evidence="6"/>
<dbReference type="EMBL" id="CAOQHR010000004">
    <property type="protein sequence ID" value="CAI6333019.1"/>
    <property type="molecule type" value="Genomic_DNA"/>
</dbReference>
<dbReference type="InterPro" id="IPR049900">
    <property type="entry name" value="PKS_mFAS_DH"/>
</dbReference>
<evidence type="ECO:0000256" key="4">
    <source>
        <dbReference type="ARBA" id="ARBA00022737"/>
    </source>
</evidence>
<dbReference type="GO" id="GO:0050641">
    <property type="term" value="F:6-methylsalicylic acid synthase activity"/>
    <property type="evidence" value="ECO:0007669"/>
    <property type="project" value="UniProtKB-EC"/>
</dbReference>
<dbReference type="Gene3D" id="3.30.70.250">
    <property type="entry name" value="Malonyl-CoA ACP transacylase, ACP-binding"/>
    <property type="match status" value="1"/>
</dbReference>
<dbReference type="Gene3D" id="3.10.129.110">
    <property type="entry name" value="Polyketide synthase dehydratase"/>
    <property type="match status" value="1"/>
</dbReference>
<sequence length="1091" mass="118459">MIFNGPPTPVSMHASAKDVESPPQSPQVLPQREGIAIVGMSCRTAGGNDTPDKLWRFLMEKKHASGEVPRERWEPWLQRHPQNARIIESTSSKGYFIQDLEKFDAGFFGISPIEAEDMDPHQRLGLELSWEALENAGINPKTLAGSNTAVFMGVDSDDYSRLVLEDLPNIEAWSGIGTSFHGIPNRISYHLDLMGPSVAVDAACASSLVAIHLGRQAILSGEADVALCGGVNVLVAPALTHMLQKAGALSPDGVCLSFDDDARGYARGEGGAVIVLKQLANAMAEGDNILAVLKGTATAQDGRTNGIMAPSAKSQEIVARTALLQAGAIDPSTIGYVEAHATATQLGDPTEVDALAKVYGTGRPKGSPCYIGSIKPNVGHVEAAAGVIGFVKTVLTVNKGELAPQALLQKLNSRIPWATTGLKVVRDAMAWPVPDGPRRAACCSYGYGGSVAHAVIEQAPQSCIDLQQCFGPDMDTSEQLVPLFISSFQEKRLSKQAELLANWLEAEGRTVPLRSIASTLSQRRAANDYRAGVVASNHDEASKSLRAFSKGEIDSSIVGNRIFGNSTRKDVVFVYSGHGAQWNDMGKELLRGPLFRQSLVALRSLVQAEAGFCALEALERGEIGSSDRVQVLTYLVQIGLTEVLKSKGIEPQAIIGHSVGEIAASVAAGCLTAEEGLVIVSRRAKLYQAVTGKGGMILVNSPFSHVNAQLKGRKDIVVAVNCSPSSCVISGELAAIKDYVRESKEKNIKTFRVNTDIAFHSPMLDRLIGPLRDILDGSLHPRHPRIPIYSTSCTDPRMEPLRNVSYWISNMMNPVRFCETVEAALDDGLRIFLEIATHPIVTESINDILSYKNCDECATGGVMERGVSSRRSIVRTIAELHTLGVPIDFGTQLGTRWHPQVPGTPWVRHSYWKAIKPQSEHHPYQHDVDKHDLLGRQTRVADSTANVFTTTLDDQNKPYPLTHPLDGTEIIPAAVYCNSFRRATGATVLESLQLSTPTAITEEPREVQIIVKDHTVQLFSSVTKSQTPGGLQSWNQHCKCVWRIQDMSVYRRLLDIEAIKKTYRKAAVQNLPLEVSEKHRCFGHRIPLDGD</sequence>
<dbReference type="InterPro" id="IPR049552">
    <property type="entry name" value="PKS_DH_N"/>
</dbReference>